<dbReference type="STRING" id="2064.TR51_15775"/>
<keyword evidence="3" id="KW-1185">Reference proteome</keyword>
<proteinExistence type="predicted"/>
<dbReference type="EMBL" id="JXZB01000002">
    <property type="protein sequence ID" value="KIQ65370.1"/>
    <property type="molecule type" value="Genomic_DNA"/>
</dbReference>
<dbReference type="PATRIC" id="fig|2064.6.peg.3384"/>
<name>A0A0D0NAU5_KITGR</name>
<protein>
    <recommendedName>
        <fullName evidence="1">Transposase IS701-like DDE domain-containing protein</fullName>
    </recommendedName>
</protein>
<evidence type="ECO:0000259" key="1">
    <source>
        <dbReference type="Pfam" id="PF13546"/>
    </source>
</evidence>
<dbReference type="Pfam" id="PF13546">
    <property type="entry name" value="DDE_5"/>
    <property type="match status" value="1"/>
</dbReference>
<accession>A0A0D0NAU5</accession>
<dbReference type="PANTHER" id="PTHR33627">
    <property type="entry name" value="TRANSPOSASE"/>
    <property type="match status" value="1"/>
</dbReference>
<dbReference type="InterPro" id="IPR038721">
    <property type="entry name" value="IS701-like_DDE_dom"/>
</dbReference>
<reference evidence="2 3" key="1">
    <citation type="submission" date="2015-02" db="EMBL/GenBank/DDBJ databases">
        <title>Draft genome sequence of Kitasatospora griseola MF730-N6, a bafilomycin, terpentecin and satosporin producer.</title>
        <authorList>
            <person name="Arens J.C."/>
            <person name="Haltli B."/>
            <person name="Kerr R.G."/>
        </authorList>
    </citation>
    <scope>NUCLEOTIDE SEQUENCE [LARGE SCALE GENOMIC DNA]</scope>
    <source>
        <strain evidence="2 3">MF730-N6</strain>
    </source>
</reference>
<dbReference type="PANTHER" id="PTHR33627:SF1">
    <property type="entry name" value="TRANSPOSASE"/>
    <property type="match status" value="1"/>
</dbReference>
<evidence type="ECO:0000313" key="2">
    <source>
        <dbReference type="EMBL" id="KIQ65370.1"/>
    </source>
</evidence>
<sequence length="343" mass="38181">MPSTDQLSAFVDAVFVHLQRADQRRRGHAYLHGLLTVPGKKTVRSVAAAATDSPTASQSLQQFVNSSPWHWEAVRHELACWAETRLRPQAWTVATTVLPKRGDHSVGVHRRFVPQLGRTVNCQVGIGLFLSDRVSAVPVDWRLHLPEDWSLPCLRGQARVPSNVRPLPIWADALDMVDRLKRSGDLAPAPLVADIRGTRRTSELLRLLMRHGHDFVLAVPGDLTVVPVSEAGRELQASNASSLGAPHGLVRLPSTTGGRSRETYRLVTERRRPAVVWITNMVRQRTDELLSLVECHAATGEAARELALDFGLQDFEGRSYPGWHRYMTLMSAAYAYRRLADVP</sequence>
<dbReference type="AlphaFoldDB" id="A0A0D0NAU5"/>
<evidence type="ECO:0000313" key="3">
    <source>
        <dbReference type="Proteomes" id="UP000032066"/>
    </source>
</evidence>
<dbReference type="Proteomes" id="UP000032066">
    <property type="component" value="Unassembled WGS sequence"/>
</dbReference>
<gene>
    <name evidence="2" type="ORF">TR51_15775</name>
</gene>
<feature type="domain" description="Transposase IS701-like DDE" evidence="1">
    <location>
        <begin position="14"/>
        <end position="229"/>
    </location>
</feature>
<organism evidence="2 3">
    <name type="scientific">Kitasatospora griseola</name>
    <name type="common">Streptomyces griseolosporeus</name>
    <dbReference type="NCBI Taxonomy" id="2064"/>
    <lineage>
        <taxon>Bacteria</taxon>
        <taxon>Bacillati</taxon>
        <taxon>Actinomycetota</taxon>
        <taxon>Actinomycetes</taxon>
        <taxon>Kitasatosporales</taxon>
        <taxon>Streptomycetaceae</taxon>
        <taxon>Kitasatospora</taxon>
    </lineage>
</organism>
<dbReference type="InterPro" id="IPR039365">
    <property type="entry name" value="IS701-like"/>
</dbReference>
<comment type="caution">
    <text evidence="2">The sequence shown here is derived from an EMBL/GenBank/DDBJ whole genome shotgun (WGS) entry which is preliminary data.</text>
</comment>